<evidence type="ECO:0000313" key="5">
    <source>
        <dbReference type="Proteomes" id="UP000002878"/>
    </source>
</evidence>
<evidence type="ECO:0000259" key="3">
    <source>
        <dbReference type="PROSITE" id="PS51186"/>
    </source>
</evidence>
<dbReference type="PANTHER" id="PTHR43072:SF23">
    <property type="entry name" value="UPF0039 PROTEIN C11D3.02C"/>
    <property type="match status" value="1"/>
</dbReference>
<dbReference type="Proteomes" id="UP000002878">
    <property type="component" value="Chromosome"/>
</dbReference>
<dbReference type="AlphaFoldDB" id="I2CB48"/>
<feature type="domain" description="N-acetyltransferase" evidence="3">
    <location>
        <begin position="20"/>
        <end position="177"/>
    </location>
</feature>
<dbReference type="PROSITE" id="PS51186">
    <property type="entry name" value="GNAT"/>
    <property type="match status" value="1"/>
</dbReference>
<name>I2CB48_BACAY</name>
<dbReference type="InterPro" id="IPR016181">
    <property type="entry name" value="Acyl_CoA_acyltransferase"/>
</dbReference>
<keyword evidence="2 4" id="KW-0012">Acyltransferase</keyword>
<dbReference type="PANTHER" id="PTHR43072">
    <property type="entry name" value="N-ACETYLTRANSFERASE"/>
    <property type="match status" value="1"/>
</dbReference>
<keyword evidence="1 4" id="KW-0808">Transferase</keyword>
<dbReference type="GO" id="GO:0016747">
    <property type="term" value="F:acyltransferase activity, transferring groups other than amino-acyl groups"/>
    <property type="evidence" value="ECO:0007669"/>
    <property type="project" value="InterPro"/>
</dbReference>
<dbReference type="EC" id="2.3.1.-" evidence="4"/>
<dbReference type="CDD" id="cd04301">
    <property type="entry name" value="NAT_SF"/>
    <property type="match status" value="1"/>
</dbReference>
<evidence type="ECO:0000313" key="4">
    <source>
        <dbReference type="EMBL" id="AFJ63872.1"/>
    </source>
</evidence>
<gene>
    <name evidence="4" type="primary">ywnH</name>
    <name evidence="4" type="ORF">MUS_4022</name>
</gene>
<dbReference type="Gene3D" id="3.40.630.30">
    <property type="match status" value="1"/>
</dbReference>
<dbReference type="PATRIC" id="fig|1126211.3.peg.3829"/>
<organism evidence="4 5">
    <name type="scientific">Bacillus amyloliquefaciens (strain Y2)</name>
    <name type="common">Bacillus amyloliquefaciens subsp. plantarum (strain B9601-Y2)</name>
    <dbReference type="NCBI Taxonomy" id="1155777"/>
    <lineage>
        <taxon>Bacteria</taxon>
        <taxon>Bacillati</taxon>
        <taxon>Bacillota</taxon>
        <taxon>Bacilli</taxon>
        <taxon>Bacillales</taxon>
        <taxon>Bacillaceae</taxon>
        <taxon>Bacillus</taxon>
        <taxon>Bacillus amyloliquefaciens group</taxon>
    </lineage>
</organism>
<evidence type="ECO:0000256" key="2">
    <source>
        <dbReference type="ARBA" id="ARBA00023315"/>
    </source>
</evidence>
<dbReference type="SUPFAM" id="SSF55729">
    <property type="entry name" value="Acyl-CoA N-acyltransferases (Nat)"/>
    <property type="match status" value="1"/>
</dbReference>
<dbReference type="InterPro" id="IPR000182">
    <property type="entry name" value="GNAT_dom"/>
</dbReference>
<protein>
    <submittedName>
        <fullName evidence="4">Acetyltransferase</fullName>
        <ecNumber evidence="4">2.3.1.-</ecNumber>
    </submittedName>
</protein>
<dbReference type="KEGG" id="bqy:MUS_4022"/>
<sequence length="182" mass="20508">MQIALDYVMKCEGRSRNMNLTLRKAVLEDLDAVVAIYNSTIASRMVTADTEEVTPADRMDWFLRHTDRRPLMVAEDETGKVAAWISFETFYGRPAYDKTAEISIYLHQDCRGKGAGSFLLKEALALAPAIGIRSLMAFIFGHNVPSIKLFEKFGFTEWGVFPGIAEMDGKRYDLNILGRELS</sequence>
<dbReference type="EMBL" id="CP003332">
    <property type="protein sequence ID" value="AFJ63872.1"/>
    <property type="molecule type" value="Genomic_DNA"/>
</dbReference>
<reference evidence="4 5" key="1">
    <citation type="journal article" date="2012" name="J. Biotechnol.">
        <title>Genome sequence of the plant growth promoting strain Bacillus amyloliquefaciens subsp. plantarum B9601-Y2 and expression of mersacidin and other secondary metabolites.</title>
        <authorList>
            <person name="He P."/>
            <person name="Hao K."/>
            <person name="Blom J."/>
            <person name="Ruckert C."/>
            <person name="Vater J."/>
            <person name="Mao Z."/>
            <person name="Wu Y."/>
            <person name="Hou M."/>
            <person name="He P."/>
            <person name="He Y."/>
            <person name="Borriss R."/>
        </authorList>
    </citation>
    <scope>NUCLEOTIDE SEQUENCE [LARGE SCALE GENOMIC DNA]</scope>
    <source>
        <strain evidence="4">Y2</strain>
    </source>
</reference>
<dbReference type="Pfam" id="PF00583">
    <property type="entry name" value="Acetyltransf_1"/>
    <property type="match status" value="1"/>
</dbReference>
<evidence type="ECO:0000256" key="1">
    <source>
        <dbReference type="ARBA" id="ARBA00022679"/>
    </source>
</evidence>
<dbReference type="HOGENOM" id="CLU_013985_4_3_9"/>
<accession>I2CB48</accession>
<proteinExistence type="predicted"/>